<evidence type="ECO:0000256" key="4">
    <source>
        <dbReference type="ARBA" id="ARBA00022989"/>
    </source>
</evidence>
<feature type="transmembrane region" description="Helical" evidence="6">
    <location>
        <begin position="160"/>
        <end position="179"/>
    </location>
</feature>
<evidence type="ECO:0000256" key="1">
    <source>
        <dbReference type="ARBA" id="ARBA00004651"/>
    </source>
</evidence>
<evidence type="ECO:0000313" key="7">
    <source>
        <dbReference type="EMBL" id="MFC5521656.1"/>
    </source>
</evidence>
<dbReference type="Proteomes" id="UP001596084">
    <property type="component" value="Unassembled WGS sequence"/>
</dbReference>
<reference evidence="8" key="1">
    <citation type="journal article" date="2019" name="Int. J. Syst. Evol. Microbiol.">
        <title>The Global Catalogue of Microorganisms (GCM) 10K type strain sequencing project: providing services to taxonomists for standard genome sequencing and annotation.</title>
        <authorList>
            <consortium name="The Broad Institute Genomics Platform"/>
            <consortium name="The Broad Institute Genome Sequencing Center for Infectious Disease"/>
            <person name="Wu L."/>
            <person name="Ma J."/>
        </authorList>
    </citation>
    <scope>NUCLEOTIDE SEQUENCE [LARGE SCALE GENOMIC DNA]</scope>
    <source>
        <strain evidence="8">CGMCC 4.7277</strain>
    </source>
</reference>
<name>A0ABW0Q9Y7_9BURK</name>
<accession>A0ABW0Q9Y7</accession>
<sequence length="344" mass="36886">MKLFNNKTALLLTLLGALLVLVAPPFLKNYGIYLLTYWLIFIIATMGLNLTIGYAGQKSLGHAAFFGIGAYTVAILMKAGFSFWLGLPAAAMICFVVGLILGFPALRVQTIYLAFATLGFNTAIWLVMRNEEWLTGGTFGINNIARPSLLGFSLESNLSYYYFVLAVALILAGLLWGLLRSPWGKAFTALRDNPIRAESLGVDIRNYTLLSFAIGAVYAGMAGALFASLVQFIEPAPFAVGASIMMYLMVVVGGAGYFLGPVVGAAIGVVLPEWLRDVPYVANWYLPMFGAAVVVLMVWLPDGLLSIPDRIRAKRAAREASAARKISATNAAKAAAASRMGVSS</sequence>
<keyword evidence="8" id="KW-1185">Reference proteome</keyword>
<protein>
    <submittedName>
        <fullName evidence="7">Branched-chain amino acid ABC transporter permease</fullName>
    </submittedName>
</protein>
<dbReference type="RefSeq" id="WP_068834218.1">
    <property type="nucleotide sequence ID" value="NZ_JBHSMX010000018.1"/>
</dbReference>
<dbReference type="PANTHER" id="PTHR30482:SF20">
    <property type="entry name" value="HIGH-AFFINITY BRANCHED-CHAIN AMINO ACID TRANSPORT SYSTEM PERMEASE PROTEIN LIVM"/>
    <property type="match status" value="1"/>
</dbReference>
<proteinExistence type="predicted"/>
<comment type="subcellular location">
    <subcellularLocation>
        <location evidence="1">Cell membrane</location>
        <topology evidence="1">Multi-pass membrane protein</topology>
    </subcellularLocation>
</comment>
<evidence type="ECO:0000313" key="8">
    <source>
        <dbReference type="Proteomes" id="UP001596084"/>
    </source>
</evidence>
<dbReference type="EMBL" id="JBHSMX010000018">
    <property type="protein sequence ID" value="MFC5521656.1"/>
    <property type="molecule type" value="Genomic_DNA"/>
</dbReference>
<keyword evidence="2" id="KW-1003">Cell membrane</keyword>
<evidence type="ECO:0000256" key="6">
    <source>
        <dbReference type="SAM" id="Phobius"/>
    </source>
</evidence>
<dbReference type="PANTHER" id="PTHR30482">
    <property type="entry name" value="HIGH-AFFINITY BRANCHED-CHAIN AMINO ACID TRANSPORT SYSTEM PERMEASE"/>
    <property type="match status" value="1"/>
</dbReference>
<evidence type="ECO:0000256" key="3">
    <source>
        <dbReference type="ARBA" id="ARBA00022692"/>
    </source>
</evidence>
<gene>
    <name evidence="7" type="ORF">ACFPP7_12115</name>
</gene>
<feature type="transmembrane region" description="Helical" evidence="6">
    <location>
        <begin position="83"/>
        <end position="103"/>
    </location>
</feature>
<feature type="transmembrane region" description="Helical" evidence="6">
    <location>
        <begin position="283"/>
        <end position="300"/>
    </location>
</feature>
<evidence type="ECO:0000256" key="2">
    <source>
        <dbReference type="ARBA" id="ARBA00022475"/>
    </source>
</evidence>
<keyword evidence="4 6" id="KW-1133">Transmembrane helix</keyword>
<keyword evidence="3 6" id="KW-0812">Transmembrane</keyword>
<feature type="transmembrane region" description="Helical" evidence="6">
    <location>
        <begin position="209"/>
        <end position="233"/>
    </location>
</feature>
<comment type="caution">
    <text evidence="7">The sequence shown here is derived from an EMBL/GenBank/DDBJ whole genome shotgun (WGS) entry which is preliminary data.</text>
</comment>
<dbReference type="CDD" id="cd06581">
    <property type="entry name" value="TM_PBP1_LivM_like"/>
    <property type="match status" value="1"/>
</dbReference>
<dbReference type="InterPro" id="IPR001851">
    <property type="entry name" value="ABC_transp_permease"/>
</dbReference>
<keyword evidence="5 6" id="KW-0472">Membrane</keyword>
<feature type="transmembrane region" description="Helical" evidence="6">
    <location>
        <begin position="245"/>
        <end position="271"/>
    </location>
</feature>
<dbReference type="Pfam" id="PF02653">
    <property type="entry name" value="BPD_transp_2"/>
    <property type="match status" value="1"/>
</dbReference>
<feature type="transmembrane region" description="Helical" evidence="6">
    <location>
        <begin position="110"/>
        <end position="128"/>
    </location>
</feature>
<feature type="transmembrane region" description="Helical" evidence="6">
    <location>
        <begin position="32"/>
        <end position="52"/>
    </location>
</feature>
<organism evidence="7 8">
    <name type="scientific">Polaromonas jejuensis</name>
    <dbReference type="NCBI Taxonomy" id="457502"/>
    <lineage>
        <taxon>Bacteria</taxon>
        <taxon>Pseudomonadati</taxon>
        <taxon>Pseudomonadota</taxon>
        <taxon>Betaproteobacteria</taxon>
        <taxon>Burkholderiales</taxon>
        <taxon>Comamonadaceae</taxon>
        <taxon>Polaromonas</taxon>
    </lineage>
</organism>
<feature type="transmembrane region" description="Helical" evidence="6">
    <location>
        <begin position="59"/>
        <end position="77"/>
    </location>
</feature>
<dbReference type="InterPro" id="IPR043428">
    <property type="entry name" value="LivM-like"/>
</dbReference>
<evidence type="ECO:0000256" key="5">
    <source>
        <dbReference type="ARBA" id="ARBA00023136"/>
    </source>
</evidence>